<sequence length="125" mass="14095">MSGVDAAGNPEALRAHKEASQRQTRQELELALARLRNGNPRRVKRGAAISATTVAREAGIDRSTLYRFHEPILTAIRKFNETMPKQQLEAKQGELGKHRPRPASIGRHSRRREMKLLHGLVRTIC</sequence>
<evidence type="ECO:0000313" key="2">
    <source>
        <dbReference type="EMBL" id="QNI17541.1"/>
    </source>
</evidence>
<name>A0A7S6G570_PSEAI</name>
<geneLocation type="plasmid" evidence="2">
    <name>pSE5416-KPC</name>
</geneLocation>
<organism evidence="2">
    <name type="scientific">Pseudomonas aeruginosa</name>
    <dbReference type="NCBI Taxonomy" id="287"/>
    <lineage>
        <taxon>Bacteria</taxon>
        <taxon>Pseudomonadati</taxon>
        <taxon>Pseudomonadota</taxon>
        <taxon>Gammaproteobacteria</taxon>
        <taxon>Pseudomonadales</taxon>
        <taxon>Pseudomonadaceae</taxon>
        <taxon>Pseudomonas</taxon>
    </lineage>
</organism>
<feature type="region of interest" description="Disordered" evidence="1">
    <location>
        <begin position="1"/>
        <end position="26"/>
    </location>
</feature>
<feature type="region of interest" description="Disordered" evidence="1">
    <location>
        <begin position="90"/>
        <end position="111"/>
    </location>
</feature>
<dbReference type="RefSeq" id="WP_219859273.1">
    <property type="nucleotide sequence ID" value="NZ_CP032569.1"/>
</dbReference>
<protein>
    <submittedName>
        <fullName evidence="2">Uncharacterized protein</fullName>
    </submittedName>
</protein>
<evidence type="ECO:0000256" key="1">
    <source>
        <dbReference type="SAM" id="MobiDB-lite"/>
    </source>
</evidence>
<dbReference type="AlphaFoldDB" id="A0A7S6G570"/>
<feature type="compositionally biased region" description="Basic and acidic residues" evidence="1">
    <location>
        <begin position="13"/>
        <end position="26"/>
    </location>
</feature>
<keyword evidence="2" id="KW-0614">Plasmid</keyword>
<reference evidence="2" key="1">
    <citation type="submission" date="2019-12" db="EMBL/GenBank/DDBJ databases">
        <title>Compelete sequence of pSE5416-KPC.</title>
        <authorList>
            <person name="Zhou D."/>
        </authorList>
    </citation>
    <scope>NUCLEOTIDE SEQUENCE</scope>
    <source>
        <strain evidence="2">SE5416</strain>
        <plasmid evidence="2">pSE5416-KPC</plasmid>
    </source>
</reference>
<accession>A0A7S6G570</accession>
<dbReference type="EMBL" id="MN894887">
    <property type="protein sequence ID" value="QNI17541.1"/>
    <property type="molecule type" value="Genomic_DNA"/>
</dbReference>
<proteinExistence type="predicted"/>